<gene>
    <name evidence="2" type="ORF">MENT_LOCUS25830</name>
</gene>
<keyword evidence="1" id="KW-0175">Coiled coil</keyword>
<reference evidence="2 3" key="1">
    <citation type="submission" date="2020-08" db="EMBL/GenBank/DDBJ databases">
        <authorList>
            <person name="Koutsovoulos G."/>
            <person name="Danchin GJ E."/>
        </authorList>
    </citation>
    <scope>NUCLEOTIDE SEQUENCE [LARGE SCALE GENOMIC DNA]</scope>
</reference>
<evidence type="ECO:0000256" key="1">
    <source>
        <dbReference type="SAM" id="Coils"/>
    </source>
</evidence>
<protein>
    <submittedName>
        <fullName evidence="2">Uncharacterized protein</fullName>
    </submittedName>
</protein>
<organism evidence="2 3">
    <name type="scientific">Meloidogyne enterolobii</name>
    <name type="common">Root-knot nematode worm</name>
    <name type="synonym">Meloidogyne mayaguensis</name>
    <dbReference type="NCBI Taxonomy" id="390850"/>
    <lineage>
        <taxon>Eukaryota</taxon>
        <taxon>Metazoa</taxon>
        <taxon>Ecdysozoa</taxon>
        <taxon>Nematoda</taxon>
        <taxon>Chromadorea</taxon>
        <taxon>Rhabditida</taxon>
        <taxon>Tylenchina</taxon>
        <taxon>Tylenchomorpha</taxon>
        <taxon>Tylenchoidea</taxon>
        <taxon>Meloidogynidae</taxon>
        <taxon>Meloidogyninae</taxon>
        <taxon>Meloidogyne</taxon>
    </lineage>
</organism>
<sequence>MKTPKQLEEWSFSTDNSDNIKNKIGDETLVEEEDNLTEKSCLETSSIDDLSTICSSSCSTQNINGSLKQSLKKLQFKMEKKDLSLEKSIFDLQKKIQTINFDHKNEIEEIKQNFQKLIEENIKQLKAENDISLKQKDEKINYLEVEIKKANDLIDKKIGDLFNFNNLNSVVSLLNNMVFVKIKNKWKEIDSEYSKCCENNCINTNNPIGKCIKGNGYGNIINDENIKYLVGDGGFDYYVCVYAKNSFKKPQNSFNYLLYYFEVKCKFEKELNGSNSYMNIGLRNCSTNNDIRYPTFSWNNNDIFGCGLVYPPTNKMNEFPYFFYTQNGKQIGKGIKLEDNFDSYKPRVFLNCCSLEANFGNDLETKPFKYDIFKT</sequence>
<dbReference type="AlphaFoldDB" id="A0A6V7VGU8"/>
<evidence type="ECO:0000313" key="3">
    <source>
        <dbReference type="Proteomes" id="UP000580250"/>
    </source>
</evidence>
<comment type="caution">
    <text evidence="2">The sequence shown here is derived from an EMBL/GenBank/DDBJ whole genome shotgun (WGS) entry which is preliminary data.</text>
</comment>
<accession>A0A6V7VGU8</accession>
<dbReference type="EMBL" id="CAJEWN010000230">
    <property type="protein sequence ID" value="CAD2174180.1"/>
    <property type="molecule type" value="Genomic_DNA"/>
</dbReference>
<dbReference type="Proteomes" id="UP000580250">
    <property type="component" value="Unassembled WGS sequence"/>
</dbReference>
<dbReference type="OrthoDB" id="445357at2759"/>
<evidence type="ECO:0000313" key="2">
    <source>
        <dbReference type="EMBL" id="CAD2174180.1"/>
    </source>
</evidence>
<proteinExistence type="predicted"/>
<dbReference type="Gene3D" id="2.60.120.920">
    <property type="match status" value="1"/>
</dbReference>
<name>A0A6V7VGU8_MELEN</name>
<dbReference type="InterPro" id="IPR043136">
    <property type="entry name" value="B30.2/SPRY_sf"/>
</dbReference>
<feature type="coiled-coil region" evidence="1">
    <location>
        <begin position="100"/>
        <end position="153"/>
    </location>
</feature>